<keyword evidence="3 5" id="KW-0547">Nucleotide-binding</keyword>
<dbReference type="SUPFAM" id="SSF52540">
    <property type="entry name" value="P-loop containing nucleoside triphosphate hydrolases"/>
    <property type="match status" value="1"/>
</dbReference>
<dbReference type="InterPro" id="IPR006259">
    <property type="entry name" value="Adenyl_kin_sub"/>
</dbReference>
<comment type="caution">
    <text evidence="5">Lacks conserved residue(s) required for the propagation of feature annotation.</text>
</comment>
<evidence type="ECO:0000256" key="4">
    <source>
        <dbReference type="ARBA" id="ARBA00022777"/>
    </source>
</evidence>
<feature type="binding site" evidence="5">
    <location>
        <position position="199"/>
    </location>
    <ligand>
        <name>ATP</name>
        <dbReference type="ChEBI" id="CHEBI:30616"/>
    </ligand>
</feature>
<keyword evidence="5" id="KW-0479">Metal-binding</keyword>
<dbReference type="InterPro" id="IPR000850">
    <property type="entry name" value="Adenylat/UMP-CMP_kin"/>
</dbReference>
<evidence type="ECO:0000256" key="1">
    <source>
        <dbReference type="ARBA" id="ARBA00022679"/>
    </source>
</evidence>
<dbReference type="HAMAP" id="MF_00235">
    <property type="entry name" value="Adenylate_kinase_Adk"/>
    <property type="match status" value="1"/>
</dbReference>
<dbReference type="GO" id="GO:0004017">
    <property type="term" value="F:AMP kinase activity"/>
    <property type="evidence" value="ECO:0007669"/>
    <property type="project" value="UniProtKB-UniRule"/>
</dbReference>
<dbReference type="Pfam" id="PF00406">
    <property type="entry name" value="ADK"/>
    <property type="match status" value="1"/>
</dbReference>
<evidence type="ECO:0000256" key="5">
    <source>
        <dbReference type="HAMAP-Rule" id="MF_00235"/>
    </source>
</evidence>
<feature type="binding site" evidence="5">
    <location>
        <position position="153"/>
    </location>
    <ligand>
        <name>Zn(2+)</name>
        <dbReference type="ChEBI" id="CHEBI:29105"/>
        <note>structural</note>
    </ligand>
</feature>
<dbReference type="PANTHER" id="PTHR23359">
    <property type="entry name" value="NUCLEOTIDE KINASE"/>
    <property type="match status" value="1"/>
</dbReference>
<dbReference type="Proteomes" id="UP000191110">
    <property type="component" value="Unassembled WGS sequence"/>
</dbReference>
<comment type="caution">
    <text evidence="10">The sequence shown here is derived from an EMBL/GenBank/DDBJ whole genome shotgun (WGS) entry which is preliminary data.</text>
</comment>
<dbReference type="GO" id="GO:0044209">
    <property type="term" value="P:AMP salvage"/>
    <property type="evidence" value="ECO:0007669"/>
    <property type="project" value="UniProtKB-UniRule"/>
</dbReference>
<dbReference type="CDD" id="cd01428">
    <property type="entry name" value="ADK"/>
    <property type="match status" value="1"/>
</dbReference>
<evidence type="ECO:0000256" key="7">
    <source>
        <dbReference type="RuleBase" id="RU003331"/>
    </source>
</evidence>
<keyword evidence="5" id="KW-0862">Zinc</keyword>
<comment type="pathway">
    <text evidence="5">Purine metabolism; AMP biosynthesis via salvage pathway; AMP from ADP: step 1/1.</text>
</comment>
<organism evidence="10 11">
    <name type="scientific">Solemya pervernicosa gill symbiont</name>
    <dbReference type="NCBI Taxonomy" id="642797"/>
    <lineage>
        <taxon>Bacteria</taxon>
        <taxon>Pseudomonadati</taxon>
        <taxon>Pseudomonadota</taxon>
        <taxon>Gammaproteobacteria</taxon>
        <taxon>sulfur-oxidizing symbionts</taxon>
    </lineage>
</organism>
<reference evidence="10 11" key="1">
    <citation type="submission" date="2016-11" db="EMBL/GenBank/DDBJ databases">
        <title>Mixed transmission modes and dynamic genome evolution in an obligate animal-bacterial symbiosis.</title>
        <authorList>
            <person name="Russell S.L."/>
            <person name="Corbett-Detig R.B."/>
            <person name="Cavanaugh C.M."/>
        </authorList>
    </citation>
    <scope>NUCLEOTIDE SEQUENCE [LARGE SCALE GENOMIC DNA]</scope>
    <source>
        <strain evidence="10">Sveles-Q1</strain>
    </source>
</reference>
<keyword evidence="5" id="KW-0963">Cytoplasm</keyword>
<dbReference type="EMBL" id="MPRL01000008">
    <property type="protein sequence ID" value="OOZ41559.1"/>
    <property type="molecule type" value="Genomic_DNA"/>
</dbReference>
<comment type="subcellular location">
    <subcellularLocation>
        <location evidence="5 7">Cytoplasm</location>
    </subcellularLocation>
</comment>
<keyword evidence="2 5" id="KW-0545">Nucleotide biosynthesis</keyword>
<dbReference type="NCBIfam" id="NF011100">
    <property type="entry name" value="PRK14527.1"/>
    <property type="match status" value="1"/>
</dbReference>
<feature type="region of interest" description="NMP" evidence="5">
    <location>
        <begin position="30"/>
        <end position="59"/>
    </location>
</feature>
<evidence type="ECO:0000256" key="3">
    <source>
        <dbReference type="ARBA" id="ARBA00022741"/>
    </source>
</evidence>
<feature type="compositionally biased region" description="Basic residues" evidence="8">
    <location>
        <begin position="280"/>
        <end position="407"/>
    </location>
</feature>
<dbReference type="Pfam" id="PF05191">
    <property type="entry name" value="ADK_lid"/>
    <property type="match status" value="1"/>
</dbReference>
<dbReference type="InterPro" id="IPR007862">
    <property type="entry name" value="Adenylate_kinase_lid-dom"/>
</dbReference>
<name>A0A1T2L8Y0_9GAMM</name>
<feature type="binding site" evidence="5">
    <location>
        <position position="160"/>
    </location>
    <ligand>
        <name>AMP</name>
        <dbReference type="ChEBI" id="CHEBI:456215"/>
    </ligand>
</feature>
<keyword evidence="11" id="KW-1185">Reference proteome</keyword>
<dbReference type="RefSeq" id="WP_078482672.1">
    <property type="nucleotide sequence ID" value="NZ_MPRL01000008.1"/>
</dbReference>
<dbReference type="InterPro" id="IPR033690">
    <property type="entry name" value="Adenylat_kinase_CS"/>
</dbReference>
<feature type="binding site" evidence="5">
    <location>
        <begin position="57"/>
        <end position="59"/>
    </location>
    <ligand>
        <name>AMP</name>
        <dbReference type="ChEBI" id="CHEBI:456215"/>
    </ligand>
</feature>
<dbReference type="UniPathway" id="UPA00588">
    <property type="reaction ID" value="UER00649"/>
</dbReference>
<feature type="binding site" evidence="5">
    <location>
        <position position="171"/>
    </location>
    <ligand>
        <name>AMP</name>
        <dbReference type="ChEBI" id="CHEBI:456215"/>
    </ligand>
</feature>
<dbReference type="NCBIfam" id="NF001381">
    <property type="entry name" value="PRK00279.1-3"/>
    <property type="match status" value="1"/>
</dbReference>
<dbReference type="FunFam" id="3.40.50.300:FF:000106">
    <property type="entry name" value="Adenylate kinase mitochondrial"/>
    <property type="match status" value="1"/>
</dbReference>
<feature type="region of interest" description="Disordered" evidence="8">
    <location>
        <begin position="246"/>
        <end position="418"/>
    </location>
</feature>
<comment type="similarity">
    <text evidence="5 6">Belongs to the adenylate kinase family.</text>
</comment>
<accession>A0A1T2L8Y0</accession>
<dbReference type="InterPro" id="IPR027417">
    <property type="entry name" value="P-loop_NTPase"/>
</dbReference>
<evidence type="ECO:0000256" key="6">
    <source>
        <dbReference type="RuleBase" id="RU003330"/>
    </source>
</evidence>
<dbReference type="Gene3D" id="3.40.50.300">
    <property type="entry name" value="P-loop containing nucleotide triphosphate hydrolases"/>
    <property type="match status" value="1"/>
</dbReference>
<feature type="binding site" evidence="5">
    <location>
        <begin position="85"/>
        <end position="88"/>
    </location>
    <ligand>
        <name>AMP</name>
        <dbReference type="ChEBI" id="CHEBI:456215"/>
    </ligand>
</feature>
<feature type="binding site" evidence="5">
    <location>
        <position position="130"/>
    </location>
    <ligand>
        <name>Zn(2+)</name>
        <dbReference type="ChEBI" id="CHEBI:29105"/>
        <note>structural</note>
    </ligand>
</feature>
<comment type="domain">
    <text evidence="5">Consists of three domains, a large central CORE domain and two small peripheral domains, NMPbind and LID, which undergo movements during catalysis. The LID domain closes over the site of phosphoryl transfer upon ATP binding. Assembling and dissambling the active center during each catalytic cycle provides an effective means to prevent ATP hydrolysis. Some bacteria have evolved a zinc-coordinating structure that stabilizes the LID domain.</text>
</comment>
<evidence type="ECO:0000256" key="8">
    <source>
        <dbReference type="SAM" id="MobiDB-lite"/>
    </source>
</evidence>
<dbReference type="GO" id="GO:0005737">
    <property type="term" value="C:cytoplasm"/>
    <property type="evidence" value="ECO:0007669"/>
    <property type="project" value="UniProtKB-SubCell"/>
</dbReference>
<evidence type="ECO:0000256" key="2">
    <source>
        <dbReference type="ARBA" id="ARBA00022727"/>
    </source>
</evidence>
<comment type="catalytic activity">
    <reaction evidence="5 7">
        <text>AMP + ATP = 2 ADP</text>
        <dbReference type="Rhea" id="RHEA:12973"/>
        <dbReference type="ChEBI" id="CHEBI:30616"/>
        <dbReference type="ChEBI" id="CHEBI:456215"/>
        <dbReference type="ChEBI" id="CHEBI:456216"/>
        <dbReference type="EC" id="2.7.4.3"/>
    </reaction>
</comment>
<dbReference type="OrthoDB" id="9805030at2"/>
<gene>
    <name evidence="5" type="primary">adk</name>
    <name evidence="10" type="ORF">BOW53_03350</name>
</gene>
<feature type="binding site" evidence="5">
    <location>
        <position position="92"/>
    </location>
    <ligand>
        <name>AMP</name>
        <dbReference type="ChEBI" id="CHEBI:456215"/>
    </ligand>
</feature>
<feature type="region of interest" description="LID" evidence="5">
    <location>
        <begin position="126"/>
        <end position="163"/>
    </location>
</feature>
<feature type="binding site" evidence="5">
    <location>
        <position position="133"/>
    </location>
    <ligand>
        <name>Zn(2+)</name>
        <dbReference type="ChEBI" id="CHEBI:29105"/>
        <note>structural</note>
    </ligand>
</feature>
<feature type="binding site" evidence="5">
    <location>
        <position position="31"/>
    </location>
    <ligand>
        <name>AMP</name>
        <dbReference type="ChEBI" id="CHEBI:456215"/>
    </ligand>
</feature>
<dbReference type="GO" id="GO:0008270">
    <property type="term" value="F:zinc ion binding"/>
    <property type="evidence" value="ECO:0007669"/>
    <property type="project" value="UniProtKB-UniRule"/>
</dbReference>
<evidence type="ECO:0000313" key="10">
    <source>
        <dbReference type="EMBL" id="OOZ41559.1"/>
    </source>
</evidence>
<proteinExistence type="inferred from homology"/>
<evidence type="ECO:0000313" key="11">
    <source>
        <dbReference type="Proteomes" id="UP000191110"/>
    </source>
</evidence>
<dbReference type="PROSITE" id="PS00113">
    <property type="entry name" value="ADENYLATE_KINASE"/>
    <property type="match status" value="1"/>
</dbReference>
<feature type="binding site" evidence="5">
    <location>
        <begin position="10"/>
        <end position="15"/>
    </location>
    <ligand>
        <name>ATP</name>
        <dbReference type="ChEBI" id="CHEBI:30616"/>
    </ligand>
</feature>
<keyword evidence="1 5" id="KW-0808">Transferase</keyword>
<dbReference type="AlphaFoldDB" id="A0A1T2L8Y0"/>
<feature type="binding site" evidence="5">
    <location>
        <position position="150"/>
    </location>
    <ligand>
        <name>Zn(2+)</name>
        <dbReference type="ChEBI" id="CHEBI:29105"/>
        <note>structural</note>
    </ligand>
</feature>
<comment type="function">
    <text evidence="5">Catalyzes the reversible transfer of the terminal phosphate group between ATP and AMP. Plays an important role in cellular energy homeostasis and in adenine nucleotide metabolism.</text>
</comment>
<comment type="subunit">
    <text evidence="5 7">Monomer.</text>
</comment>
<evidence type="ECO:0000259" key="9">
    <source>
        <dbReference type="Pfam" id="PF05191"/>
    </source>
</evidence>
<dbReference type="EC" id="2.7.4.3" evidence="5 7"/>
<protein>
    <recommendedName>
        <fullName evidence="5 7">Adenylate kinase</fullName>
        <shortName evidence="5">AK</shortName>
        <ecNumber evidence="5 7">2.7.4.3</ecNumber>
    </recommendedName>
    <alternativeName>
        <fullName evidence="5">ATP-AMP transphosphorylase</fullName>
    </alternativeName>
    <alternativeName>
        <fullName evidence="5">ATP:AMP phosphotransferase</fullName>
    </alternativeName>
    <alternativeName>
        <fullName evidence="5">Adenylate monophosphate kinase</fullName>
    </alternativeName>
</protein>
<feature type="binding site" evidence="5">
    <location>
        <position position="36"/>
    </location>
    <ligand>
        <name>AMP</name>
        <dbReference type="ChEBI" id="CHEBI:456215"/>
    </ligand>
</feature>
<dbReference type="PRINTS" id="PR00094">
    <property type="entry name" value="ADENYLTKNASE"/>
</dbReference>
<keyword evidence="5 7" id="KW-0067">ATP-binding</keyword>
<keyword evidence="4 5" id="KW-0418">Kinase</keyword>
<feature type="domain" description="Adenylate kinase active site lid" evidence="9">
    <location>
        <begin position="127"/>
        <end position="162"/>
    </location>
</feature>
<dbReference type="NCBIfam" id="TIGR01351">
    <property type="entry name" value="adk"/>
    <property type="match status" value="1"/>
</dbReference>
<dbReference type="GO" id="GO:0005524">
    <property type="term" value="F:ATP binding"/>
    <property type="evidence" value="ECO:0007669"/>
    <property type="project" value="UniProtKB-UniRule"/>
</dbReference>
<sequence>MRIVLLGAPGSGKGTQAKLLVDKYKIPQISTGDLLRDAVAAGTQLGNQAKLAMDAGHLVSDEIVLGIIRERLEEKDAKKGFILDGFPRNLAQAESLDALLMEIGQPLELSLLIDVDFDILLQRLTGRRTCRSCGQMYNIYSSPPKMDDQCDKCGGSLHHRGDDNEETISNRLRVYETQTIPVVDFYQEQELLRSVQGIGEIKDIFKAISKVVSATPKRKAVIPSANAPTVEDLEKKVMEKVLAAAGTSDSADEAPEPATSTAKAPAKKPSKSKTSAGKKNATKKKVAPTKKAVAKKKAATPKKKSTPAKKSATKKTTPKKKTTAVKKAAVKKKVTPAKKKVASAKKPSKPAVKKSIPKKKTASKKSAKKPAVKKKAAIKKKVVKTAVKKRAATKIVPKKKTITKKAPAKSGSTKEKSR</sequence>
<dbReference type="NCBIfam" id="NF001380">
    <property type="entry name" value="PRK00279.1-2"/>
    <property type="match status" value="1"/>
</dbReference>
<feature type="binding site" evidence="5">
    <location>
        <position position="127"/>
    </location>
    <ligand>
        <name>ATP</name>
        <dbReference type="ChEBI" id="CHEBI:30616"/>
    </ligand>
</feature>